<keyword evidence="2 3" id="KW-0040">ANK repeat</keyword>
<dbReference type="Proteomes" id="UP000663862">
    <property type="component" value="Unassembled WGS sequence"/>
</dbReference>
<evidence type="ECO:0000256" key="3">
    <source>
        <dbReference type="PROSITE-ProRule" id="PRU00023"/>
    </source>
</evidence>
<dbReference type="GO" id="GO:0070531">
    <property type="term" value="C:BRCA1-A complex"/>
    <property type="evidence" value="ECO:0007669"/>
    <property type="project" value="TreeGrafter"/>
</dbReference>
<feature type="non-terminal residue" evidence="4">
    <location>
        <position position="1"/>
    </location>
</feature>
<dbReference type="AlphaFoldDB" id="A0A821JNX0"/>
<gene>
    <name evidence="4" type="ORF">TSG867_LOCUS34199</name>
</gene>
<dbReference type="GO" id="GO:0085020">
    <property type="term" value="P:protein K6-linked ubiquitination"/>
    <property type="evidence" value="ECO:0007669"/>
    <property type="project" value="TreeGrafter"/>
</dbReference>
<dbReference type="PROSITE" id="PS50297">
    <property type="entry name" value="ANK_REP_REGION"/>
    <property type="match status" value="1"/>
</dbReference>
<reference evidence="4" key="1">
    <citation type="submission" date="2021-02" db="EMBL/GenBank/DDBJ databases">
        <authorList>
            <person name="Nowell W R."/>
        </authorList>
    </citation>
    <scope>NUCLEOTIDE SEQUENCE</scope>
</reference>
<dbReference type="GO" id="GO:0031436">
    <property type="term" value="C:BRCA1-BARD1 complex"/>
    <property type="evidence" value="ECO:0007669"/>
    <property type="project" value="TreeGrafter"/>
</dbReference>
<dbReference type="InterPro" id="IPR036770">
    <property type="entry name" value="Ankyrin_rpt-contain_sf"/>
</dbReference>
<proteinExistence type="predicted"/>
<dbReference type="EMBL" id="CAJOBQ010016042">
    <property type="protein sequence ID" value="CAF4725626.1"/>
    <property type="molecule type" value="Genomic_DNA"/>
</dbReference>
<dbReference type="PROSITE" id="PS50088">
    <property type="entry name" value="ANK_REPEAT"/>
    <property type="match status" value="1"/>
</dbReference>
<dbReference type="GO" id="GO:0004842">
    <property type="term" value="F:ubiquitin-protein transferase activity"/>
    <property type="evidence" value="ECO:0007669"/>
    <property type="project" value="TreeGrafter"/>
</dbReference>
<organism evidence="4 5">
    <name type="scientific">Rotaria socialis</name>
    <dbReference type="NCBI Taxonomy" id="392032"/>
    <lineage>
        <taxon>Eukaryota</taxon>
        <taxon>Metazoa</taxon>
        <taxon>Spiralia</taxon>
        <taxon>Gnathifera</taxon>
        <taxon>Rotifera</taxon>
        <taxon>Eurotatoria</taxon>
        <taxon>Bdelloidea</taxon>
        <taxon>Philodinida</taxon>
        <taxon>Philodinidae</taxon>
        <taxon>Rotaria</taxon>
    </lineage>
</organism>
<evidence type="ECO:0000256" key="2">
    <source>
        <dbReference type="ARBA" id="ARBA00023043"/>
    </source>
</evidence>
<keyword evidence="1" id="KW-0677">Repeat</keyword>
<accession>A0A821JNX0</accession>
<evidence type="ECO:0000256" key="1">
    <source>
        <dbReference type="ARBA" id="ARBA00022737"/>
    </source>
</evidence>
<feature type="repeat" description="ANK" evidence="3">
    <location>
        <begin position="20"/>
        <end position="52"/>
    </location>
</feature>
<dbReference type="SMART" id="SM00248">
    <property type="entry name" value="ANK"/>
    <property type="match status" value="1"/>
</dbReference>
<evidence type="ECO:0000313" key="4">
    <source>
        <dbReference type="EMBL" id="CAF4725626.1"/>
    </source>
</evidence>
<evidence type="ECO:0000313" key="5">
    <source>
        <dbReference type="Proteomes" id="UP000663862"/>
    </source>
</evidence>
<comment type="caution">
    <text evidence="4">The sequence shown here is derived from an EMBL/GenBank/DDBJ whole genome shotgun (WGS) entry which is preliminary data.</text>
</comment>
<dbReference type="Pfam" id="PF13857">
    <property type="entry name" value="Ank_5"/>
    <property type="match status" value="1"/>
</dbReference>
<feature type="non-terminal residue" evidence="4">
    <location>
        <position position="90"/>
    </location>
</feature>
<name>A0A821JNX0_9BILA</name>
<sequence length="90" mass="10126">VAEWLLNKGADVNLKLLYDSQSTPLHGAVYNGHISTVELLLAHGANVSLKNFHGSTPIDDAKSDEMTKLLRRYRTDLEENKFFSVYLYGD</sequence>
<dbReference type="Gene3D" id="1.25.40.20">
    <property type="entry name" value="Ankyrin repeat-containing domain"/>
    <property type="match status" value="1"/>
</dbReference>
<protein>
    <submittedName>
        <fullName evidence="4">Uncharacterized protein</fullName>
    </submittedName>
</protein>
<dbReference type="SUPFAM" id="SSF48403">
    <property type="entry name" value="Ankyrin repeat"/>
    <property type="match status" value="1"/>
</dbReference>
<dbReference type="PANTHER" id="PTHR24171:SF8">
    <property type="entry name" value="BRCA1-ASSOCIATED RING DOMAIN PROTEIN 1"/>
    <property type="match status" value="1"/>
</dbReference>
<dbReference type="PANTHER" id="PTHR24171">
    <property type="entry name" value="ANKYRIN REPEAT DOMAIN-CONTAINING PROTEIN 39-RELATED"/>
    <property type="match status" value="1"/>
</dbReference>
<dbReference type="InterPro" id="IPR002110">
    <property type="entry name" value="Ankyrin_rpt"/>
</dbReference>